<dbReference type="InterPro" id="IPR036968">
    <property type="entry name" value="Enolpyruvate_Tfrase_sf"/>
</dbReference>
<evidence type="ECO:0000256" key="3">
    <source>
        <dbReference type="ARBA" id="ARBA00022605"/>
    </source>
</evidence>
<dbReference type="InterPro" id="IPR001986">
    <property type="entry name" value="Enolpyruvate_Tfrase_dom"/>
</dbReference>
<evidence type="ECO:0000259" key="8">
    <source>
        <dbReference type="Pfam" id="PF00275"/>
    </source>
</evidence>
<comment type="subcellular location">
    <subcellularLocation>
        <location evidence="7">Cytoplasm</location>
    </subcellularLocation>
</comment>
<comment type="pathway">
    <text evidence="1 7">Metabolic intermediate biosynthesis; chorismate biosynthesis; chorismate from D-erythrose 4-phosphate and phosphoenolpyruvate: step 6/7.</text>
</comment>
<dbReference type="Pfam" id="PF00275">
    <property type="entry name" value="EPSP_synthase"/>
    <property type="match status" value="1"/>
</dbReference>
<reference evidence="9 10" key="1">
    <citation type="submission" date="2021-12" db="EMBL/GenBank/DDBJ databases">
        <title>Identification and characterization of A. suis stains in western Canada.</title>
        <authorList>
            <person name="Kulathunga D.G.R.S."/>
            <person name="De Oliveira Costa M."/>
        </authorList>
    </citation>
    <scope>NUCLEOTIDE SEQUENCE [LARGE SCALE GENOMIC DNA]</scope>
    <source>
        <strain evidence="9 10">18_292</strain>
    </source>
</reference>
<evidence type="ECO:0000256" key="2">
    <source>
        <dbReference type="ARBA" id="ARBA00009948"/>
    </source>
</evidence>
<feature type="binding site" evidence="7">
    <location>
        <position position="201"/>
    </location>
    <ligand>
        <name>3-phosphoshikimate</name>
        <dbReference type="ChEBI" id="CHEBI:145989"/>
    </ligand>
</feature>
<dbReference type="PROSITE" id="PS00885">
    <property type="entry name" value="EPSP_SYNTHASE_2"/>
    <property type="match status" value="1"/>
</dbReference>
<dbReference type="PANTHER" id="PTHR21090">
    <property type="entry name" value="AROM/DEHYDROQUINATE SYNTHASE"/>
    <property type="match status" value="1"/>
</dbReference>
<dbReference type="EMBL" id="JAJUPA010000001">
    <property type="protein sequence ID" value="MCQ9628934.1"/>
    <property type="molecule type" value="Genomic_DNA"/>
</dbReference>
<evidence type="ECO:0000313" key="10">
    <source>
        <dbReference type="Proteomes" id="UP001206331"/>
    </source>
</evidence>
<dbReference type="Gene3D" id="3.65.10.10">
    <property type="entry name" value="Enolpyruvate transferase domain"/>
    <property type="match status" value="2"/>
</dbReference>
<dbReference type="RefSeq" id="WP_014991451.1">
    <property type="nucleotide sequence ID" value="NZ_CP090556.1"/>
</dbReference>
<dbReference type="PIRSF" id="PIRSF000505">
    <property type="entry name" value="EPSPS"/>
    <property type="match status" value="1"/>
</dbReference>
<dbReference type="NCBIfam" id="TIGR01356">
    <property type="entry name" value="aroA"/>
    <property type="match status" value="1"/>
</dbReference>
<dbReference type="CDD" id="cd01556">
    <property type="entry name" value="EPSP_synthase"/>
    <property type="match status" value="1"/>
</dbReference>
<organism evidence="9 10">
    <name type="scientific">Actinobacillus suis</name>
    <dbReference type="NCBI Taxonomy" id="716"/>
    <lineage>
        <taxon>Bacteria</taxon>
        <taxon>Pseudomonadati</taxon>
        <taxon>Pseudomonadota</taxon>
        <taxon>Gammaproteobacteria</taxon>
        <taxon>Pasteurellales</taxon>
        <taxon>Pasteurellaceae</taxon>
        <taxon>Actinobacillus</taxon>
    </lineage>
</organism>
<feature type="binding site" evidence="7">
    <location>
        <position position="343"/>
    </location>
    <ligand>
        <name>3-phosphoshikimate</name>
        <dbReference type="ChEBI" id="CHEBI:145989"/>
    </ligand>
</feature>
<keyword evidence="3 7" id="KW-0028">Amino-acid biosynthesis</keyword>
<keyword evidence="10" id="KW-1185">Reference proteome</keyword>
<dbReference type="InterPro" id="IPR023193">
    <property type="entry name" value="EPSP_synthase_CS"/>
</dbReference>
<accession>A0ABT1WRK4</accession>
<name>A0ABT1WRK4_ACTSU</name>
<comment type="catalytic activity">
    <reaction evidence="6">
        <text>3-phosphoshikimate + phosphoenolpyruvate = 5-O-(1-carboxyvinyl)-3-phosphoshikimate + phosphate</text>
        <dbReference type="Rhea" id="RHEA:21256"/>
        <dbReference type="ChEBI" id="CHEBI:43474"/>
        <dbReference type="ChEBI" id="CHEBI:57701"/>
        <dbReference type="ChEBI" id="CHEBI:58702"/>
        <dbReference type="ChEBI" id="CHEBI:145989"/>
        <dbReference type="EC" id="2.5.1.19"/>
    </reaction>
    <physiologicalReaction direction="left-to-right" evidence="6">
        <dbReference type="Rhea" id="RHEA:21257"/>
    </physiologicalReaction>
</comment>
<dbReference type="SUPFAM" id="SSF55205">
    <property type="entry name" value="EPT/RTPC-like"/>
    <property type="match status" value="1"/>
</dbReference>
<keyword evidence="7" id="KW-0963">Cytoplasm</keyword>
<evidence type="ECO:0000256" key="7">
    <source>
        <dbReference type="HAMAP-Rule" id="MF_00210"/>
    </source>
</evidence>
<keyword evidence="5 7" id="KW-0057">Aromatic amino acid biosynthesis</keyword>
<comment type="subunit">
    <text evidence="7">Monomer.</text>
</comment>
<evidence type="ECO:0000256" key="4">
    <source>
        <dbReference type="ARBA" id="ARBA00022679"/>
    </source>
</evidence>
<feature type="binding site" evidence="7">
    <location>
        <position position="27"/>
    </location>
    <ligand>
        <name>3-phosphoshikimate</name>
        <dbReference type="ChEBI" id="CHEBI:145989"/>
    </ligand>
</feature>
<feature type="binding site" evidence="7">
    <location>
        <position position="173"/>
    </location>
    <ligand>
        <name>3-phosphoshikimate</name>
        <dbReference type="ChEBI" id="CHEBI:145989"/>
    </ligand>
</feature>
<sequence>MEKITLAPISRVEGEINLPGSKSLSNRALLLAALAKGTTKVTNLLDSDDIRHMLNALKALGVNYSLSEDKTVCTVEGIGGAFNWQNGLSLFLGNAGTAMRPLTAALCLKGATEAEVILTGEPRMKERPIKHLVDALRQAGASVQYLENEGYPPVAIRNSGLKGGKVQIDGSISSQFLTALLMAAPLAEGDMEIEIIGELVSKPYIDITLAMMKDFGVNVENQNYQTFVVKGNQSYISPEKYLVEGDASSASYFLAAGAIKGKVKVTGIGKNSIQGDRLFANVLEAMGAKITWGDDFIQAEQGELKGVDMDMNHIPDAAMTIATTALFAEGETVIRNIYNWRVKETDRLAAMATELRKVGATVEEGEDFIRIQPLPLTQFQHAEIATYNDHRMAMCFSLIALSDTPVTILDPKCTAKTFPTYFNEFEKLSERT</sequence>
<gene>
    <name evidence="7 9" type="primary">aroA</name>
    <name evidence="9" type="ORF">LZL92_01390</name>
</gene>
<comment type="function">
    <text evidence="7">Catalyzes the transfer of the enolpyruvyl moiety of phosphoenolpyruvate (PEP) to the 5-hydroxyl of shikimate-3-phosphate (S3P) to produce enolpyruvyl shikimate-3-phosphate and inorganic phosphate.</text>
</comment>
<feature type="binding site" evidence="7">
    <location>
        <position position="316"/>
    </location>
    <ligand>
        <name>3-phosphoshikimate</name>
        <dbReference type="ChEBI" id="CHEBI:145989"/>
    </ligand>
</feature>
<feature type="binding site" evidence="7">
    <location>
        <position position="339"/>
    </location>
    <ligand>
        <name>3-phosphoshikimate</name>
        <dbReference type="ChEBI" id="CHEBI:145989"/>
    </ligand>
</feature>
<feature type="binding site" evidence="7">
    <location>
        <position position="175"/>
    </location>
    <ligand>
        <name>phosphoenolpyruvate</name>
        <dbReference type="ChEBI" id="CHEBI:58702"/>
    </ligand>
</feature>
<feature type="binding site" evidence="7">
    <location>
        <position position="174"/>
    </location>
    <ligand>
        <name>3-phosphoshikimate</name>
        <dbReference type="ChEBI" id="CHEBI:145989"/>
    </ligand>
</feature>
<feature type="binding site" evidence="7">
    <location>
        <position position="175"/>
    </location>
    <ligand>
        <name>3-phosphoshikimate</name>
        <dbReference type="ChEBI" id="CHEBI:145989"/>
    </ligand>
</feature>
<protein>
    <recommendedName>
        <fullName evidence="7">3-phosphoshikimate 1-carboxyvinyltransferase</fullName>
        <ecNumber evidence="7">2.5.1.19</ecNumber>
    </recommendedName>
    <alternativeName>
        <fullName evidence="7">5-enolpyruvylshikimate-3-phosphate synthase</fullName>
        <shortName evidence="7">EPSP synthase</shortName>
        <shortName evidence="7">EPSPS</shortName>
    </alternativeName>
</protein>
<feature type="binding site" evidence="7">
    <location>
        <position position="347"/>
    </location>
    <ligand>
        <name>phosphoenolpyruvate</name>
        <dbReference type="ChEBI" id="CHEBI:58702"/>
    </ligand>
</feature>
<dbReference type="EC" id="2.5.1.19" evidence="7"/>
<feature type="binding site" evidence="7">
    <location>
        <position position="416"/>
    </location>
    <ligand>
        <name>phosphoenolpyruvate</name>
        <dbReference type="ChEBI" id="CHEBI:58702"/>
    </ligand>
</feature>
<keyword evidence="4 7" id="KW-0808">Transferase</keyword>
<feature type="binding site" evidence="7">
    <location>
        <position position="96"/>
    </location>
    <ligand>
        <name>phosphoenolpyruvate</name>
        <dbReference type="ChEBI" id="CHEBI:58702"/>
    </ligand>
</feature>
<feature type="binding site" evidence="7">
    <location>
        <position position="22"/>
    </location>
    <ligand>
        <name>3-phosphoshikimate</name>
        <dbReference type="ChEBI" id="CHEBI:145989"/>
    </ligand>
</feature>
<evidence type="ECO:0000256" key="1">
    <source>
        <dbReference type="ARBA" id="ARBA00004811"/>
    </source>
</evidence>
<proteinExistence type="inferred from homology"/>
<feature type="binding site" evidence="7">
    <location>
        <position position="23"/>
    </location>
    <ligand>
        <name>3-phosphoshikimate</name>
        <dbReference type="ChEBI" id="CHEBI:145989"/>
    </ligand>
</feature>
<dbReference type="Proteomes" id="UP001206331">
    <property type="component" value="Unassembled WGS sequence"/>
</dbReference>
<feature type="binding site" evidence="7">
    <location>
        <position position="22"/>
    </location>
    <ligand>
        <name>phosphoenolpyruvate</name>
        <dbReference type="ChEBI" id="CHEBI:58702"/>
    </ligand>
</feature>
<comment type="similarity">
    <text evidence="2 7">Belongs to the EPSP synthase family.</text>
</comment>
<dbReference type="InterPro" id="IPR006264">
    <property type="entry name" value="EPSP_synthase"/>
</dbReference>
<dbReference type="PROSITE" id="PS00104">
    <property type="entry name" value="EPSP_SYNTHASE_1"/>
    <property type="match status" value="1"/>
</dbReference>
<dbReference type="InterPro" id="IPR013792">
    <property type="entry name" value="RNA3'P_cycl/enolpyr_Trfase_a/b"/>
</dbReference>
<dbReference type="GeneID" id="34291803"/>
<evidence type="ECO:0000256" key="6">
    <source>
        <dbReference type="ARBA" id="ARBA00044633"/>
    </source>
</evidence>
<feature type="domain" description="Enolpyruvate transferase" evidence="8">
    <location>
        <begin position="8"/>
        <end position="424"/>
    </location>
</feature>
<dbReference type="PANTHER" id="PTHR21090:SF5">
    <property type="entry name" value="PENTAFUNCTIONAL AROM POLYPEPTIDE"/>
    <property type="match status" value="1"/>
</dbReference>
<feature type="binding site" evidence="7">
    <location>
        <position position="391"/>
    </location>
    <ligand>
        <name>phosphoenolpyruvate</name>
        <dbReference type="ChEBI" id="CHEBI:58702"/>
    </ligand>
</feature>
<feature type="binding site" evidence="7">
    <location>
        <position position="127"/>
    </location>
    <ligand>
        <name>phosphoenolpyruvate</name>
        <dbReference type="ChEBI" id="CHEBI:58702"/>
    </ligand>
</feature>
<dbReference type="HAMAP" id="MF_00210">
    <property type="entry name" value="EPSP_synth"/>
    <property type="match status" value="1"/>
</dbReference>
<feature type="active site" description="Proton acceptor" evidence="7">
    <location>
        <position position="316"/>
    </location>
</feature>
<dbReference type="GO" id="GO:0003866">
    <property type="term" value="F:3-phosphoshikimate 1-carboxyvinyltransferase activity"/>
    <property type="evidence" value="ECO:0007669"/>
    <property type="project" value="UniProtKB-EC"/>
</dbReference>
<evidence type="ECO:0000313" key="9">
    <source>
        <dbReference type="EMBL" id="MCQ9628934.1"/>
    </source>
</evidence>
<comment type="caution">
    <text evidence="9">The sequence shown here is derived from an EMBL/GenBank/DDBJ whole genome shotgun (WGS) entry which is preliminary data.</text>
</comment>
<evidence type="ECO:0000256" key="5">
    <source>
        <dbReference type="ARBA" id="ARBA00023141"/>
    </source>
</evidence>